<organism evidence="3 4">
    <name type="scientific">Perkinsus olseni</name>
    <name type="common">Perkinsus atlanticus</name>
    <dbReference type="NCBI Taxonomy" id="32597"/>
    <lineage>
        <taxon>Eukaryota</taxon>
        <taxon>Sar</taxon>
        <taxon>Alveolata</taxon>
        <taxon>Perkinsozoa</taxon>
        <taxon>Perkinsea</taxon>
        <taxon>Perkinsida</taxon>
        <taxon>Perkinsidae</taxon>
        <taxon>Perkinsus</taxon>
    </lineage>
</organism>
<feature type="compositionally biased region" description="Basic and acidic residues" evidence="1">
    <location>
        <begin position="801"/>
        <end position="812"/>
    </location>
</feature>
<comment type="caution">
    <text evidence="3">The sequence shown here is derived from an EMBL/GenBank/DDBJ whole genome shotgun (WGS) entry which is preliminary data.</text>
</comment>
<dbReference type="Pfam" id="PF00226">
    <property type="entry name" value="DnaJ"/>
    <property type="match status" value="1"/>
</dbReference>
<feature type="region of interest" description="Disordered" evidence="1">
    <location>
        <begin position="637"/>
        <end position="659"/>
    </location>
</feature>
<proteinExistence type="predicted"/>
<dbReference type="Gene3D" id="1.10.287.110">
    <property type="entry name" value="DnaJ domain"/>
    <property type="match status" value="1"/>
</dbReference>
<accession>A0A7J6NJ49</accession>
<feature type="compositionally biased region" description="Acidic residues" evidence="1">
    <location>
        <begin position="950"/>
        <end position="959"/>
    </location>
</feature>
<dbReference type="InterPro" id="IPR036869">
    <property type="entry name" value="J_dom_sf"/>
</dbReference>
<keyword evidence="4" id="KW-1185">Reference proteome</keyword>
<feature type="domain" description="J" evidence="2">
    <location>
        <begin position="665"/>
        <end position="730"/>
    </location>
</feature>
<reference evidence="3 4" key="1">
    <citation type="submission" date="2020-04" db="EMBL/GenBank/DDBJ databases">
        <title>Perkinsus olseni comparative genomics.</title>
        <authorList>
            <person name="Bogema D.R."/>
        </authorList>
    </citation>
    <scope>NUCLEOTIDE SEQUENCE [LARGE SCALE GENOMIC DNA]</scope>
    <source>
        <strain evidence="3 4">ATCC PRA-207</strain>
    </source>
</reference>
<evidence type="ECO:0000256" key="1">
    <source>
        <dbReference type="SAM" id="MobiDB-lite"/>
    </source>
</evidence>
<evidence type="ECO:0000313" key="3">
    <source>
        <dbReference type="EMBL" id="KAF4683081.1"/>
    </source>
</evidence>
<dbReference type="CDD" id="cd06257">
    <property type="entry name" value="DnaJ"/>
    <property type="match status" value="1"/>
</dbReference>
<feature type="region of interest" description="Disordered" evidence="1">
    <location>
        <begin position="801"/>
        <end position="820"/>
    </location>
</feature>
<dbReference type="PANTHER" id="PTHR44094">
    <property type="entry name" value="DNAJ HEAT SHOCK N-TERMINAL DOMAIN-CONTAINING PROTEIN"/>
    <property type="match status" value="1"/>
</dbReference>
<dbReference type="EMBL" id="JABANO010040692">
    <property type="protein sequence ID" value="KAF4683081.1"/>
    <property type="molecule type" value="Genomic_DNA"/>
</dbReference>
<sequence>MVKTFSVEVDNWLGQQLQYAGEMFEHGDWKGPRAKSLDRSTLLEFENTGSFSGVEGYVNFTSADHSVYLTVAFYNGKSSDATFTARAGSSLADGRMMLEKSPALKNQMRGGLLYKADGCAWEVVSLDSEHVVVRVYVYGPEPSKVQILNVQRRLPEAVECPSVHAMIPESMVPVDPASVTTVGKRGSACSKKTLVTRVFRITVDNRSDETFVADGEWFDSGNWAPGNRCKHIAAHGETTIEFNNMGDTVSGVSGLAWLVSEQSQDKYLSFIFSNPLAGEGIFEAWAGEPPYDLKVEWDNAAQSAEEERKKEKKSHKRHWHKPKALKSKKSKSKKNVTVVERSEAEPPVRVDSGGDSVMTDASMARYGEPGERPTLTEVAESLKSLGGGMQLSDAKVPGCRWSIESLGDVNHIRLEVFSELSAYDPTVFPSPSTTPPSTPESSVPSTHEVVLGPVQEEEGEGQKKKVETEALVLRDDTYVRKLEAERQQQEALATQGGKRKTLNKSLAAIDEQYLANDGYTDLMNSTRPKNAVSGVGSGLKAAGGGILAGAATLVAAPTVGAKEKGVGGFFTGLAKGVVGFAGLTIGGVAAGAVQVGRGIYNTPEAIRAGNKKYMKWDDELGAWVDETVNLRELISEVHANPEDPDSDVEQDGDSHGSSHEVVDTKFYDILGVKTNASKGEIKKAYYKKAMVVHPDKNPNDPEAHKKFQELSQAYQCLSDPELRRKYDTQGLEGVQESVATLDPKLFFAVLFGSEKFLPFIGHLELASQADAMLQEVDKATKSGDVKQNPGESDEDYANRLLKNEMSKDTDQKRKAKRQQHRREIKCAEELLSRLDRYVIARDEQGFINETVAEAQVLAATSFGAPLLQTVGWMYQNRATQFINEECGKSWSRRTASWKATSRTMSNKYSVASSMVKAAMVLNKMQNATEEAQKQAMRKREEERKARGEPGEDDTPIELNDDDLKKASEEFENALPVFLRTAWDMCALDIEHTVKIICKRVLMDISVPWQIRMRRAYALLRMGQIFEDVGQVEDTKSSCDGAKKKLEEALYSSFKEKAGGRP</sequence>
<dbReference type="InterPro" id="IPR026894">
    <property type="entry name" value="DnaJ_X"/>
</dbReference>
<dbReference type="Proteomes" id="UP000553632">
    <property type="component" value="Unassembled WGS sequence"/>
</dbReference>
<dbReference type="SMART" id="SM00271">
    <property type="entry name" value="DnaJ"/>
    <property type="match status" value="1"/>
</dbReference>
<dbReference type="PANTHER" id="PTHR44094:SF8">
    <property type="entry name" value="DNAJ HEAT SHOCK N-TERMINAL DOMAIN-CONTAINING PROTEIN-RELATED"/>
    <property type="match status" value="1"/>
</dbReference>
<name>A0A7J6NJ49_PEROL</name>
<evidence type="ECO:0000259" key="2">
    <source>
        <dbReference type="PROSITE" id="PS50076"/>
    </source>
</evidence>
<dbReference type="SUPFAM" id="SSF46565">
    <property type="entry name" value="Chaperone J-domain"/>
    <property type="match status" value="1"/>
</dbReference>
<dbReference type="PROSITE" id="PS00636">
    <property type="entry name" value="DNAJ_1"/>
    <property type="match status" value="1"/>
</dbReference>
<dbReference type="InterPro" id="IPR018253">
    <property type="entry name" value="DnaJ_domain_CS"/>
</dbReference>
<dbReference type="AlphaFoldDB" id="A0A7J6NJ49"/>
<dbReference type="Pfam" id="PF14308">
    <property type="entry name" value="DnaJ-X"/>
    <property type="match status" value="1"/>
</dbReference>
<dbReference type="InterPro" id="IPR052423">
    <property type="entry name" value="EMIR"/>
</dbReference>
<evidence type="ECO:0000313" key="4">
    <source>
        <dbReference type="Proteomes" id="UP000553632"/>
    </source>
</evidence>
<dbReference type="PROSITE" id="PS50076">
    <property type="entry name" value="DNAJ_2"/>
    <property type="match status" value="1"/>
</dbReference>
<feature type="compositionally biased region" description="Basic and acidic residues" evidence="1">
    <location>
        <begin position="937"/>
        <end position="949"/>
    </location>
</feature>
<feature type="compositionally biased region" description="Basic residues" evidence="1">
    <location>
        <begin position="310"/>
        <end position="334"/>
    </location>
</feature>
<feature type="region of interest" description="Disordered" evidence="1">
    <location>
        <begin position="302"/>
        <end position="357"/>
    </location>
</feature>
<dbReference type="PRINTS" id="PR00625">
    <property type="entry name" value="JDOMAIN"/>
</dbReference>
<dbReference type="InterPro" id="IPR001623">
    <property type="entry name" value="DnaJ_domain"/>
</dbReference>
<feature type="region of interest" description="Disordered" evidence="1">
    <location>
        <begin position="928"/>
        <end position="959"/>
    </location>
</feature>
<gene>
    <name evidence="3" type="ORF">FOZ63_027462</name>
</gene>
<protein>
    <recommendedName>
        <fullName evidence="2">J domain-containing protein</fullName>
    </recommendedName>
</protein>
<feature type="compositionally biased region" description="Acidic residues" evidence="1">
    <location>
        <begin position="642"/>
        <end position="651"/>
    </location>
</feature>